<accession>A0A1R2ALG2</accession>
<evidence type="ECO:0000313" key="2">
    <source>
        <dbReference type="Proteomes" id="UP000187209"/>
    </source>
</evidence>
<organism evidence="1 2">
    <name type="scientific">Stentor coeruleus</name>
    <dbReference type="NCBI Taxonomy" id="5963"/>
    <lineage>
        <taxon>Eukaryota</taxon>
        <taxon>Sar</taxon>
        <taxon>Alveolata</taxon>
        <taxon>Ciliophora</taxon>
        <taxon>Postciliodesmatophora</taxon>
        <taxon>Heterotrichea</taxon>
        <taxon>Heterotrichida</taxon>
        <taxon>Stentoridae</taxon>
        <taxon>Stentor</taxon>
    </lineage>
</organism>
<dbReference type="AlphaFoldDB" id="A0A1R2ALG2"/>
<sequence>MSIEQNLLESLIKKLKEEFQGMIRYEILRGLDKPESNNYLMVPSEIINLDKFLESTLYNAIYPNEQIKVQEFLKKPSTLLTKFKFLRETGNFYTPNDAFLTQEFLNELIERKKSLLLVKNLNFDTYFFNELRPLASKFVNRPSLKIYLPSNFNEKFYDADYVTTVFITVDIENAVKIIEIYKVYGNIMEFKMPLAKVEKEFEAPIVPSSEMLWDSATSVIMMMRNIQQIEKQLNCEIEERKNNCIGGGRGYYDA</sequence>
<proteinExistence type="predicted"/>
<gene>
    <name evidence="1" type="ORF">SteCoe_38474</name>
</gene>
<dbReference type="EMBL" id="MPUH01002222">
    <property type="protein sequence ID" value="OMJ65324.1"/>
    <property type="molecule type" value="Genomic_DNA"/>
</dbReference>
<name>A0A1R2ALG2_9CILI</name>
<dbReference type="Proteomes" id="UP000187209">
    <property type="component" value="Unassembled WGS sequence"/>
</dbReference>
<comment type="caution">
    <text evidence="1">The sequence shown here is derived from an EMBL/GenBank/DDBJ whole genome shotgun (WGS) entry which is preliminary data.</text>
</comment>
<protein>
    <submittedName>
        <fullName evidence="1">Uncharacterized protein</fullName>
    </submittedName>
</protein>
<reference evidence="1 2" key="1">
    <citation type="submission" date="2016-11" db="EMBL/GenBank/DDBJ databases">
        <title>The macronuclear genome of Stentor coeruleus: a giant cell with tiny introns.</title>
        <authorList>
            <person name="Slabodnick M."/>
            <person name="Ruby J.G."/>
            <person name="Reiff S.B."/>
            <person name="Swart E.C."/>
            <person name="Gosai S."/>
            <person name="Prabakaran S."/>
            <person name="Witkowska E."/>
            <person name="Larue G.E."/>
            <person name="Fisher S."/>
            <person name="Freeman R.M."/>
            <person name="Gunawardena J."/>
            <person name="Chu W."/>
            <person name="Stover N.A."/>
            <person name="Gregory B.D."/>
            <person name="Nowacki M."/>
            <person name="Derisi J."/>
            <person name="Roy S.W."/>
            <person name="Marshall W.F."/>
            <person name="Sood P."/>
        </authorList>
    </citation>
    <scope>NUCLEOTIDE SEQUENCE [LARGE SCALE GENOMIC DNA]</scope>
    <source>
        <strain evidence="1">WM001</strain>
    </source>
</reference>
<evidence type="ECO:0000313" key="1">
    <source>
        <dbReference type="EMBL" id="OMJ65324.1"/>
    </source>
</evidence>
<keyword evidence="2" id="KW-1185">Reference proteome</keyword>